<feature type="region of interest" description="Disordered" evidence="6">
    <location>
        <begin position="515"/>
        <end position="555"/>
    </location>
</feature>
<dbReference type="InterPro" id="IPR051482">
    <property type="entry name" value="Cholesterol_transport"/>
</dbReference>
<feature type="compositionally biased region" description="Basic residues" evidence="6">
    <location>
        <begin position="1092"/>
        <end position="1101"/>
    </location>
</feature>
<feature type="compositionally biased region" description="Basic and acidic residues" evidence="6">
    <location>
        <begin position="848"/>
        <end position="858"/>
    </location>
</feature>
<sequence>MDSSGGLGKLIPKSITAKRRHKKHQQQSDASSDEQGPRGRSPASSRHTLDSDATSNRSFSNAEETDAMIASQPAPIVDSDRESHKRPGQYGLCGAGVSVCQVWAAGAGYGADAELLSLKCQPDAKPNLTEASTTRQPIVPQTTPADSAVSSLLPLLSQARTKPFSARPGAVSTHASQIGYLTTSSPIVQEEHLKKSPSPSLSQTDLSRSATIPTRTDSLDSASSSLGRSKTGLIIPQHKNEHRRSTSPAGRFREVFRARGGSSGTGSPSPERRPGSSAARTHPEPPTPSAAEPPDGPTNTPQSAQNAQSASADRFRRLSKGQRIDTTRRPETPPSNEKNAPIIVNTPPTPTDHNNPVNSLGPRPATAGADAPGNALPAKPKDPPPAFGNMNPQRRGRSGSGTAGPSKLSNITPAPLSPTPEGGPNAASAASFFSSMFSAAQNAANTLSNSIANTNLAPANNIARARGLSEGAQSGTNSSPRVEVEPFPGASGPGMDNKEPAVKTLGKGDLSLSQLGIAEPSSNNNMPLAASFPNSADSRGRSESAPAESQPQSVGVGAEYLPDESQQSGTMNRSQYDLVGSAERTTPAGSVYDDSGVHRSGSVRSGAGKKHRKRGSSTATGGTSGTSATIAAAIAAANASVAHPSAMQSTTKLTGFAVASKKRNRDFHALFKTVPDDDYLIEDYSCALQREILAHGRLYVSEGHLCFSSNILGWTTTLVMSFDEIVAVEKRSTALVFKNGLMISTLHAKHVFASFTSRDSTYDLIVKIWKLGHPSLQSSLNGVNIDEMGGDKTEKIAAEEGTGGAGSIASQSLSGTEDESEDEEDDVYDEDEEEEADGPATALLPESRAAETEADKAVGRRPSGAVNGNGPSTEKPKEASAAGGGGAIPDDFPGPATHAPTECGDADTHFDKFLADDTVPAPLGKVFNMTFGPGSAAWMSKWITGEQKCFDLQMEDQKGLGTDNTTRTYSYIKPLSASLGPKQTKCIVSEHLDAMDLEKAINITCTTQTPDVPSGNVFNVKTKYCLSWGENNTTRVQVNCTTEWTGKSWLKGPIEKGVIDGQTQYCKDLFAALKAAVSSRSRAGTANGAAGKGKKKGRKGKAAATSNSTSDVEGRSSKAAAKQDWGMLEPIHGIVGPVVDIVQPLMTGNVVYGLLVGLLVVTWFGGFNGSRGPPSRHYGADLGYLGYPDRVAAYEEMWRREESELWEWLEERVGLERLSAEGGMVRSAPPPQRRSASAPAESSRSVEEKLRAARTDDREIREAIKVTEEKLKALKATMEKRNGGSGGQKN</sequence>
<dbReference type="GO" id="GO:0032934">
    <property type="term" value="F:sterol binding"/>
    <property type="evidence" value="ECO:0007669"/>
    <property type="project" value="TreeGrafter"/>
</dbReference>
<feature type="transmembrane region" description="Helical" evidence="7">
    <location>
        <begin position="1150"/>
        <end position="1167"/>
    </location>
</feature>
<dbReference type="CDD" id="cd13220">
    <property type="entry name" value="PH-GRAM_GRAMDC"/>
    <property type="match status" value="1"/>
</dbReference>
<reference evidence="10" key="5">
    <citation type="submission" date="2015-06" db="UniProtKB">
        <authorList>
            <consortium name="EnsemblFungi"/>
        </authorList>
    </citation>
    <scope>IDENTIFICATION</scope>
    <source>
        <strain evidence="10">ATCC 64411</strain>
    </source>
</reference>
<feature type="compositionally biased region" description="Low complexity" evidence="6">
    <location>
        <begin position="214"/>
        <end position="229"/>
    </location>
</feature>
<dbReference type="InterPro" id="IPR011993">
    <property type="entry name" value="PH-like_dom_sf"/>
</dbReference>
<evidence type="ECO:0000256" key="3">
    <source>
        <dbReference type="ARBA" id="ARBA00022692"/>
    </source>
</evidence>
<dbReference type="PANTHER" id="PTHR23319:SF4">
    <property type="entry name" value="GRAM DOMAIN CONTAINING 1B, ISOFORM E"/>
    <property type="match status" value="1"/>
</dbReference>
<evidence type="ECO:0000256" key="6">
    <source>
        <dbReference type="SAM" id="MobiDB-lite"/>
    </source>
</evidence>
<feature type="compositionally biased region" description="Low complexity" evidence="6">
    <location>
        <begin position="1233"/>
        <end position="1243"/>
    </location>
</feature>
<feature type="region of interest" description="Disordered" evidence="6">
    <location>
        <begin position="1084"/>
        <end position="1116"/>
    </location>
</feature>
<feature type="region of interest" description="Disordered" evidence="6">
    <location>
        <begin position="799"/>
        <end position="904"/>
    </location>
</feature>
<dbReference type="PROSITE" id="PS51778">
    <property type="entry name" value="VAST"/>
    <property type="match status" value="1"/>
</dbReference>
<dbReference type="Pfam" id="PF16016">
    <property type="entry name" value="VASt"/>
    <property type="match status" value="1"/>
</dbReference>
<comment type="similarity">
    <text evidence="2">Belongs to the YSP2 family.</text>
</comment>
<feature type="region of interest" description="Disordered" evidence="6">
    <location>
        <begin position="1"/>
        <end position="86"/>
    </location>
</feature>
<feature type="compositionally biased region" description="Low complexity" evidence="6">
    <location>
        <begin position="302"/>
        <end position="312"/>
    </location>
</feature>
<feature type="compositionally biased region" description="Low complexity" evidence="6">
    <location>
        <begin position="265"/>
        <end position="280"/>
    </location>
</feature>
<feature type="compositionally biased region" description="Basic and acidic residues" evidence="6">
    <location>
        <begin position="1244"/>
        <end position="1255"/>
    </location>
</feature>
<reference evidence="10" key="4">
    <citation type="journal article" date="2015" name="G3 (Bethesda)">
        <title>Genome sequences of three phytopathogenic species of the Magnaporthaceae family of fungi.</title>
        <authorList>
            <person name="Okagaki L.H."/>
            <person name="Nunes C.C."/>
            <person name="Sailsbery J."/>
            <person name="Clay B."/>
            <person name="Brown D."/>
            <person name="John T."/>
            <person name="Oh Y."/>
            <person name="Young N."/>
            <person name="Fitzgerald M."/>
            <person name="Haas B.J."/>
            <person name="Zeng Q."/>
            <person name="Young S."/>
            <person name="Adiconis X."/>
            <person name="Fan L."/>
            <person name="Levin J.Z."/>
            <person name="Mitchell T.K."/>
            <person name="Okubara P.A."/>
            <person name="Farman M.L."/>
            <person name="Kohn L.M."/>
            <person name="Birren B."/>
            <person name="Ma L.-J."/>
            <person name="Dean R.A."/>
        </authorList>
    </citation>
    <scope>NUCLEOTIDE SEQUENCE</scope>
    <source>
        <strain evidence="10">ATCC 64411 / 73-15</strain>
    </source>
</reference>
<gene>
    <name evidence="9" type="ORF">MAPG_01611</name>
</gene>
<keyword evidence="11" id="KW-1185">Reference proteome</keyword>
<evidence type="ECO:0000256" key="2">
    <source>
        <dbReference type="ARBA" id="ARBA00006582"/>
    </source>
</evidence>
<feature type="compositionally biased region" description="Basic residues" evidence="6">
    <location>
        <begin position="16"/>
        <end position="25"/>
    </location>
</feature>
<evidence type="ECO:0000313" key="11">
    <source>
        <dbReference type="Proteomes" id="UP000011715"/>
    </source>
</evidence>
<dbReference type="Proteomes" id="UP000011715">
    <property type="component" value="Unassembled WGS sequence"/>
</dbReference>
<organism evidence="10 11">
    <name type="scientific">Magnaporthiopsis poae (strain ATCC 64411 / 73-15)</name>
    <name type="common">Kentucky bluegrass fungus</name>
    <name type="synonym">Magnaporthe poae</name>
    <dbReference type="NCBI Taxonomy" id="644358"/>
    <lineage>
        <taxon>Eukaryota</taxon>
        <taxon>Fungi</taxon>
        <taxon>Dikarya</taxon>
        <taxon>Ascomycota</taxon>
        <taxon>Pezizomycotina</taxon>
        <taxon>Sordariomycetes</taxon>
        <taxon>Sordariomycetidae</taxon>
        <taxon>Magnaporthales</taxon>
        <taxon>Magnaporthaceae</taxon>
        <taxon>Magnaporthiopsis</taxon>
    </lineage>
</organism>
<dbReference type="GO" id="GO:0140268">
    <property type="term" value="C:endoplasmic reticulum-plasma membrane contact site"/>
    <property type="evidence" value="ECO:0007669"/>
    <property type="project" value="TreeGrafter"/>
</dbReference>
<feature type="region of interest" description="Disordered" evidence="6">
    <location>
        <begin position="469"/>
        <end position="503"/>
    </location>
</feature>
<feature type="domain" description="VASt" evidence="8">
    <location>
        <begin position="910"/>
        <end position="1081"/>
    </location>
</feature>
<dbReference type="STRING" id="644358.A0A0C4DP57"/>
<keyword evidence="4 7" id="KW-1133">Transmembrane helix</keyword>
<reference evidence="9" key="1">
    <citation type="submission" date="2010-05" db="EMBL/GenBank/DDBJ databases">
        <title>The Genome Sequence of Magnaporthe poae strain ATCC 64411.</title>
        <authorList>
            <consortium name="The Broad Institute Genome Sequencing Platform"/>
            <consortium name="Broad Institute Genome Sequencing Center for Infectious Disease"/>
            <person name="Ma L.-J."/>
            <person name="Dead R."/>
            <person name="Young S."/>
            <person name="Zeng Q."/>
            <person name="Koehrsen M."/>
            <person name="Alvarado L."/>
            <person name="Berlin A."/>
            <person name="Chapman S.B."/>
            <person name="Chen Z."/>
            <person name="Freedman E."/>
            <person name="Gellesch M."/>
            <person name="Goldberg J."/>
            <person name="Griggs A."/>
            <person name="Gujja S."/>
            <person name="Heilman E.R."/>
            <person name="Heiman D."/>
            <person name="Hepburn T."/>
            <person name="Howarth C."/>
            <person name="Jen D."/>
            <person name="Larson L."/>
            <person name="Mehta T."/>
            <person name="Neiman D."/>
            <person name="Pearson M."/>
            <person name="Roberts A."/>
            <person name="Saif S."/>
            <person name="Shea T."/>
            <person name="Shenoy N."/>
            <person name="Sisk P."/>
            <person name="Stolte C."/>
            <person name="Sykes S."/>
            <person name="Walk T."/>
            <person name="White J."/>
            <person name="Yandava C."/>
            <person name="Haas B."/>
            <person name="Nusbaum C."/>
            <person name="Birren B."/>
        </authorList>
    </citation>
    <scope>NUCLEOTIDE SEQUENCE</scope>
    <source>
        <strain evidence="9">ATCC 64411</strain>
    </source>
</reference>
<dbReference type="GO" id="GO:0120015">
    <property type="term" value="F:sterol transfer activity"/>
    <property type="evidence" value="ECO:0007669"/>
    <property type="project" value="TreeGrafter"/>
</dbReference>
<feature type="compositionally biased region" description="Polar residues" evidence="6">
    <location>
        <begin position="520"/>
        <end position="537"/>
    </location>
</feature>
<dbReference type="OrthoDB" id="2162691at2759"/>
<feature type="region of interest" description="Disordered" evidence="6">
    <location>
        <begin position="585"/>
        <end position="624"/>
    </location>
</feature>
<dbReference type="EnsemblFungi" id="MAPG_01611T0">
    <property type="protein sequence ID" value="MAPG_01611T0"/>
    <property type="gene ID" value="MAPG_01611"/>
</dbReference>
<comment type="subcellular location">
    <subcellularLocation>
        <location evidence="1">Membrane</location>
        <topology evidence="1">Single-pass membrane protein</topology>
    </subcellularLocation>
</comment>
<keyword evidence="3 7" id="KW-0812">Transmembrane</keyword>
<reference evidence="11" key="2">
    <citation type="submission" date="2010-05" db="EMBL/GenBank/DDBJ databases">
        <title>The genome sequence of Magnaporthe poae strain ATCC 64411.</title>
        <authorList>
            <person name="Ma L.-J."/>
            <person name="Dead R."/>
            <person name="Young S."/>
            <person name="Zeng Q."/>
            <person name="Koehrsen M."/>
            <person name="Alvarado L."/>
            <person name="Berlin A."/>
            <person name="Chapman S.B."/>
            <person name="Chen Z."/>
            <person name="Freedman E."/>
            <person name="Gellesch M."/>
            <person name="Goldberg J."/>
            <person name="Griggs A."/>
            <person name="Gujja S."/>
            <person name="Heilman E.R."/>
            <person name="Heiman D."/>
            <person name="Hepburn T."/>
            <person name="Howarth C."/>
            <person name="Jen D."/>
            <person name="Larson L."/>
            <person name="Mehta T."/>
            <person name="Neiman D."/>
            <person name="Pearson M."/>
            <person name="Roberts A."/>
            <person name="Saif S."/>
            <person name="Shea T."/>
            <person name="Shenoy N."/>
            <person name="Sisk P."/>
            <person name="Stolte C."/>
            <person name="Sykes S."/>
            <person name="Walk T."/>
            <person name="White J."/>
            <person name="Yandava C."/>
            <person name="Haas B."/>
            <person name="Nusbaum C."/>
            <person name="Birren B."/>
        </authorList>
    </citation>
    <scope>NUCLEOTIDE SEQUENCE [LARGE SCALE GENOMIC DNA]</scope>
    <source>
        <strain evidence="11">ATCC 64411 / 73-15</strain>
    </source>
</reference>
<feature type="compositionally biased region" description="Acidic residues" evidence="6">
    <location>
        <begin position="816"/>
        <end position="837"/>
    </location>
</feature>
<name>A0A0C4DP57_MAGP6</name>
<proteinExistence type="inferred from homology"/>
<dbReference type="InterPro" id="IPR031968">
    <property type="entry name" value="VASt"/>
</dbReference>
<reference evidence="9" key="3">
    <citation type="submission" date="2011-03" db="EMBL/GenBank/DDBJ databases">
        <title>Annotation of Magnaporthe poae ATCC 64411.</title>
        <authorList>
            <person name="Ma L.-J."/>
            <person name="Dead R."/>
            <person name="Young S.K."/>
            <person name="Zeng Q."/>
            <person name="Gargeya S."/>
            <person name="Fitzgerald M."/>
            <person name="Haas B."/>
            <person name="Abouelleil A."/>
            <person name="Alvarado L."/>
            <person name="Arachchi H.M."/>
            <person name="Berlin A."/>
            <person name="Brown A."/>
            <person name="Chapman S.B."/>
            <person name="Chen Z."/>
            <person name="Dunbar C."/>
            <person name="Freedman E."/>
            <person name="Gearin G."/>
            <person name="Gellesch M."/>
            <person name="Goldberg J."/>
            <person name="Griggs A."/>
            <person name="Gujja S."/>
            <person name="Heiman D."/>
            <person name="Howarth C."/>
            <person name="Larson L."/>
            <person name="Lui A."/>
            <person name="MacDonald P.J.P."/>
            <person name="Mehta T."/>
            <person name="Montmayeur A."/>
            <person name="Murphy C."/>
            <person name="Neiman D."/>
            <person name="Pearson M."/>
            <person name="Priest M."/>
            <person name="Roberts A."/>
            <person name="Saif S."/>
            <person name="Shea T."/>
            <person name="Shenoy N."/>
            <person name="Sisk P."/>
            <person name="Stolte C."/>
            <person name="Sykes S."/>
            <person name="Yandava C."/>
            <person name="Wortman J."/>
            <person name="Nusbaum C."/>
            <person name="Birren B."/>
        </authorList>
    </citation>
    <scope>NUCLEOTIDE SEQUENCE</scope>
    <source>
        <strain evidence="9">ATCC 64411</strain>
    </source>
</reference>
<evidence type="ECO:0000313" key="10">
    <source>
        <dbReference type="EnsemblFungi" id="MAPG_01611T0"/>
    </source>
</evidence>
<protein>
    <submittedName>
        <fullName evidence="9">GRAM domain-containing protein YSP2</fullName>
    </submittedName>
</protein>
<dbReference type="GO" id="GO:0032541">
    <property type="term" value="C:cortical endoplasmic reticulum"/>
    <property type="evidence" value="ECO:0007669"/>
    <property type="project" value="TreeGrafter"/>
</dbReference>
<feature type="compositionally biased region" description="Polar residues" evidence="6">
    <location>
        <begin position="471"/>
        <end position="480"/>
    </location>
</feature>
<dbReference type="InterPro" id="IPR004182">
    <property type="entry name" value="GRAM"/>
</dbReference>
<dbReference type="SMART" id="SM00568">
    <property type="entry name" value="GRAM"/>
    <property type="match status" value="1"/>
</dbReference>
<dbReference type="Gene3D" id="2.30.29.30">
    <property type="entry name" value="Pleckstrin-homology domain (PH domain)/Phosphotyrosine-binding domain (PTB)"/>
    <property type="match status" value="1"/>
</dbReference>
<evidence type="ECO:0000313" key="9">
    <source>
        <dbReference type="EMBL" id="KLU82539.1"/>
    </source>
</evidence>
<evidence type="ECO:0000256" key="4">
    <source>
        <dbReference type="ARBA" id="ARBA00022989"/>
    </source>
</evidence>
<dbReference type="GO" id="GO:0005739">
    <property type="term" value="C:mitochondrion"/>
    <property type="evidence" value="ECO:0007669"/>
    <property type="project" value="TreeGrafter"/>
</dbReference>
<feature type="compositionally biased region" description="Basic and acidic residues" evidence="6">
    <location>
        <begin position="322"/>
        <end position="331"/>
    </location>
</feature>
<dbReference type="EMBL" id="ADBL01000393">
    <property type="status" value="NOT_ANNOTATED_CDS"/>
    <property type="molecule type" value="Genomic_DNA"/>
</dbReference>
<dbReference type="PANTHER" id="PTHR23319">
    <property type="entry name" value="GRAM DOMAIN CONTAINING 1B, ISOFORM E"/>
    <property type="match status" value="1"/>
</dbReference>
<dbReference type="Pfam" id="PF02893">
    <property type="entry name" value="GRAM"/>
    <property type="match status" value="1"/>
</dbReference>
<dbReference type="eggNOG" id="KOG1032">
    <property type="taxonomic scope" value="Eukaryota"/>
</dbReference>
<dbReference type="OMA" id="PSGNMIS"/>
<dbReference type="GO" id="GO:0032366">
    <property type="term" value="P:intracellular sterol transport"/>
    <property type="evidence" value="ECO:0007669"/>
    <property type="project" value="TreeGrafter"/>
</dbReference>
<evidence type="ECO:0000259" key="8">
    <source>
        <dbReference type="PROSITE" id="PS51778"/>
    </source>
</evidence>
<dbReference type="GO" id="GO:0005886">
    <property type="term" value="C:plasma membrane"/>
    <property type="evidence" value="ECO:0007669"/>
    <property type="project" value="TreeGrafter"/>
</dbReference>
<keyword evidence="5 7" id="KW-0472">Membrane</keyword>
<accession>A0A0C4DP57</accession>
<feature type="compositionally biased region" description="Polar residues" evidence="6">
    <location>
        <begin position="197"/>
        <end position="213"/>
    </location>
</feature>
<feature type="region of interest" description="Disordered" evidence="6">
    <location>
        <begin position="1221"/>
        <end position="1255"/>
    </location>
</feature>
<evidence type="ECO:0000256" key="5">
    <source>
        <dbReference type="ARBA" id="ARBA00023136"/>
    </source>
</evidence>
<dbReference type="VEuPathDB" id="FungiDB:MAPG_01611"/>
<evidence type="ECO:0000256" key="7">
    <source>
        <dbReference type="SAM" id="Phobius"/>
    </source>
</evidence>
<feature type="compositionally biased region" description="Polar residues" evidence="6">
    <location>
        <begin position="42"/>
        <end position="62"/>
    </location>
</feature>
<evidence type="ECO:0000256" key="1">
    <source>
        <dbReference type="ARBA" id="ARBA00004167"/>
    </source>
</evidence>
<dbReference type="GO" id="GO:0005789">
    <property type="term" value="C:endoplasmic reticulum membrane"/>
    <property type="evidence" value="ECO:0007669"/>
    <property type="project" value="TreeGrafter"/>
</dbReference>
<dbReference type="EMBL" id="GL876966">
    <property type="protein sequence ID" value="KLU82539.1"/>
    <property type="molecule type" value="Genomic_DNA"/>
</dbReference>
<feature type="region of interest" description="Disordered" evidence="6">
    <location>
        <begin position="191"/>
        <end position="428"/>
    </location>
</feature>